<organism evidence="2">
    <name type="scientific">Percolomonas cosmopolitus</name>
    <dbReference type="NCBI Taxonomy" id="63605"/>
    <lineage>
        <taxon>Eukaryota</taxon>
        <taxon>Discoba</taxon>
        <taxon>Heterolobosea</taxon>
        <taxon>Tetramitia</taxon>
        <taxon>Eutetramitia</taxon>
        <taxon>Percolomonadidae</taxon>
        <taxon>Percolomonas</taxon>
    </lineage>
</organism>
<feature type="compositionally biased region" description="Basic and acidic residues" evidence="1">
    <location>
        <begin position="334"/>
        <end position="344"/>
    </location>
</feature>
<accession>A0A7S1KR47</accession>
<gene>
    <name evidence="2" type="ORF">PCOS0759_LOCUS5985</name>
</gene>
<reference evidence="2" key="1">
    <citation type="submission" date="2021-01" db="EMBL/GenBank/DDBJ databases">
        <authorList>
            <person name="Corre E."/>
            <person name="Pelletier E."/>
            <person name="Niang G."/>
            <person name="Scheremetjew M."/>
            <person name="Finn R."/>
            <person name="Kale V."/>
            <person name="Holt S."/>
            <person name="Cochrane G."/>
            <person name="Meng A."/>
            <person name="Brown T."/>
            <person name="Cohen L."/>
        </authorList>
    </citation>
    <scope>NUCLEOTIDE SEQUENCE</scope>
    <source>
        <strain evidence="2">WS</strain>
    </source>
</reference>
<sequence>MRTCLSQYLMSAFFTAPPYLLSLSRSIFSRSFFSTKLHFATSHNISRNDQQIIFQFCEENHQLIIDKFAVHLKDMQENGKKLSSNRRKGLQPAYHEIRKILHEKGIPTSTITRCIQTYLNSHFWRDFNGELREKFVGDIVERCEGAETHNAHKTIAAIKEWAWNHQVPYEQVYRLYHYKMHGQTRERKNRSAARSRSISHKISTSELKYFIDYIQSREISRPKDLTDHDRKHLLDKLFWTPQQLDRRLAYYTIPRGQVTKEKVRHLKQWFNGKHCGKNVSSSDLEVLQHDLELNRQQIRGILRCLFRARPKVTQSKRETIVRAYEAYCERLKSENRSAKPREGGDDASNPTRHPAVEVTDPLIIDLSQSTRVQRYEILRVIDQHRKQPCESEQRLILANFVRENNFLPPAAHEIKEIAQYTRLTHRQIYHYLEQILNPPGEWTPQKKMRIDALVREHDYAPFAEMSQEITALTEELDLSRKQIRDYVHYQRKKRLRKE</sequence>
<name>A0A7S1KR47_9EUKA</name>
<evidence type="ECO:0000313" key="2">
    <source>
        <dbReference type="EMBL" id="CAD9082745.1"/>
    </source>
</evidence>
<evidence type="ECO:0000256" key="1">
    <source>
        <dbReference type="SAM" id="MobiDB-lite"/>
    </source>
</evidence>
<dbReference type="AlphaFoldDB" id="A0A7S1KR47"/>
<protein>
    <submittedName>
        <fullName evidence="2">Uncharacterized protein</fullName>
    </submittedName>
</protein>
<feature type="region of interest" description="Disordered" evidence="1">
    <location>
        <begin position="334"/>
        <end position="354"/>
    </location>
</feature>
<dbReference type="EMBL" id="HBGD01007165">
    <property type="protein sequence ID" value="CAD9082745.1"/>
    <property type="molecule type" value="Transcribed_RNA"/>
</dbReference>
<proteinExistence type="predicted"/>